<organism evidence="10 11">
    <name type="scientific">Ramazzottius varieornatus</name>
    <name type="common">Water bear</name>
    <name type="synonym">Tardigrade</name>
    <dbReference type="NCBI Taxonomy" id="947166"/>
    <lineage>
        <taxon>Eukaryota</taxon>
        <taxon>Metazoa</taxon>
        <taxon>Ecdysozoa</taxon>
        <taxon>Tardigrada</taxon>
        <taxon>Eutardigrada</taxon>
        <taxon>Parachela</taxon>
        <taxon>Hypsibioidea</taxon>
        <taxon>Ramazzottiidae</taxon>
        <taxon>Ramazzottius</taxon>
    </lineage>
</organism>
<feature type="compositionally biased region" description="Basic and acidic residues" evidence="8">
    <location>
        <begin position="696"/>
        <end position="711"/>
    </location>
</feature>
<gene>
    <name evidence="10" type="primary">RvY_12314-1</name>
    <name evidence="10" type="synonym">RvY_12314.1</name>
    <name evidence="10" type="ORF">RvY_12314</name>
</gene>
<feature type="compositionally biased region" description="Basic residues" evidence="8">
    <location>
        <begin position="677"/>
        <end position="692"/>
    </location>
</feature>
<evidence type="ECO:0000256" key="1">
    <source>
        <dbReference type="ARBA" id="ARBA00022664"/>
    </source>
</evidence>
<feature type="compositionally biased region" description="Basic and acidic residues" evidence="8">
    <location>
        <begin position="185"/>
        <end position="208"/>
    </location>
</feature>
<dbReference type="Gene3D" id="1.10.10.790">
    <property type="entry name" value="Surp module"/>
    <property type="match status" value="2"/>
</dbReference>
<name>A0A1D1VL28_RAMVA</name>
<dbReference type="SMART" id="SM01141">
    <property type="entry name" value="DRY_EERY"/>
    <property type="match status" value="1"/>
</dbReference>
<dbReference type="Pfam" id="PF01805">
    <property type="entry name" value="Surp"/>
    <property type="match status" value="2"/>
</dbReference>
<keyword evidence="5" id="KW-0804">Transcription</keyword>
<feature type="domain" description="SURP motif" evidence="9">
    <location>
        <begin position="240"/>
        <end position="282"/>
    </location>
</feature>
<evidence type="ECO:0000256" key="4">
    <source>
        <dbReference type="ARBA" id="ARBA00023015"/>
    </source>
</evidence>
<keyword evidence="7" id="KW-0175">Coiled coil</keyword>
<feature type="coiled-coil region" evidence="7">
    <location>
        <begin position="578"/>
        <end position="628"/>
    </location>
</feature>
<dbReference type="InterPro" id="IPR019147">
    <property type="entry name" value="SWAP_N_domain"/>
</dbReference>
<feature type="compositionally biased region" description="Basic residues" evidence="8">
    <location>
        <begin position="738"/>
        <end position="752"/>
    </location>
</feature>
<keyword evidence="4" id="KW-0805">Transcription regulation</keyword>
<dbReference type="InterPro" id="IPR000061">
    <property type="entry name" value="Surp"/>
</dbReference>
<feature type="compositionally biased region" description="Basic and acidic residues" evidence="8">
    <location>
        <begin position="296"/>
        <end position="305"/>
    </location>
</feature>
<keyword evidence="3" id="KW-0694">RNA-binding</keyword>
<dbReference type="Pfam" id="PF09750">
    <property type="entry name" value="DRY_EERY"/>
    <property type="match status" value="1"/>
</dbReference>
<feature type="region of interest" description="Disordered" evidence="8">
    <location>
        <begin position="649"/>
        <end position="752"/>
    </location>
</feature>
<feature type="compositionally biased region" description="Acidic residues" evidence="8">
    <location>
        <begin position="310"/>
        <end position="326"/>
    </location>
</feature>
<dbReference type="PROSITE" id="PS50128">
    <property type="entry name" value="SURP"/>
    <property type="match status" value="2"/>
</dbReference>
<evidence type="ECO:0000256" key="8">
    <source>
        <dbReference type="SAM" id="MobiDB-lite"/>
    </source>
</evidence>
<feature type="domain" description="SURP motif" evidence="9">
    <location>
        <begin position="466"/>
        <end position="509"/>
    </location>
</feature>
<evidence type="ECO:0000256" key="3">
    <source>
        <dbReference type="ARBA" id="ARBA00022884"/>
    </source>
</evidence>
<reference evidence="10 11" key="1">
    <citation type="journal article" date="2016" name="Nat. Commun.">
        <title>Extremotolerant tardigrade genome and improved radiotolerance of human cultured cells by tardigrade-unique protein.</title>
        <authorList>
            <person name="Hashimoto T."/>
            <person name="Horikawa D.D."/>
            <person name="Saito Y."/>
            <person name="Kuwahara H."/>
            <person name="Kozuka-Hata H."/>
            <person name="Shin-I T."/>
            <person name="Minakuchi Y."/>
            <person name="Ohishi K."/>
            <person name="Motoyama A."/>
            <person name="Aizu T."/>
            <person name="Enomoto A."/>
            <person name="Kondo K."/>
            <person name="Tanaka S."/>
            <person name="Hara Y."/>
            <person name="Koshikawa S."/>
            <person name="Sagara H."/>
            <person name="Miura T."/>
            <person name="Yokobori S."/>
            <person name="Miyagawa K."/>
            <person name="Suzuki Y."/>
            <person name="Kubo T."/>
            <person name="Oyama M."/>
            <person name="Kohara Y."/>
            <person name="Fujiyama A."/>
            <person name="Arakawa K."/>
            <person name="Katayama T."/>
            <person name="Toyoda A."/>
            <person name="Kunieda T."/>
        </authorList>
    </citation>
    <scope>NUCLEOTIDE SEQUENCE [LARGE SCALE GENOMIC DNA]</scope>
    <source>
        <strain evidence="10 11">YOKOZUNA-1</strain>
    </source>
</reference>
<feature type="compositionally biased region" description="Basic and acidic residues" evidence="8">
    <location>
        <begin position="528"/>
        <end position="548"/>
    </location>
</feature>
<accession>A0A1D1VL28</accession>
<feature type="region of interest" description="Disordered" evidence="8">
    <location>
        <begin position="376"/>
        <end position="463"/>
    </location>
</feature>
<proteinExistence type="predicted"/>
<feature type="region of interest" description="Disordered" evidence="8">
    <location>
        <begin position="178"/>
        <end position="208"/>
    </location>
</feature>
<evidence type="ECO:0000256" key="2">
    <source>
        <dbReference type="ARBA" id="ARBA00022737"/>
    </source>
</evidence>
<feature type="compositionally biased region" description="Pro residues" evidence="8">
    <location>
        <begin position="550"/>
        <end position="565"/>
    </location>
</feature>
<dbReference type="SMART" id="SM00648">
    <property type="entry name" value="SWAP"/>
    <property type="match status" value="2"/>
</dbReference>
<comment type="caution">
    <text evidence="10">The sequence shown here is derived from an EMBL/GenBank/DDBJ whole genome shotgun (WGS) entry which is preliminary data.</text>
</comment>
<evidence type="ECO:0000259" key="9">
    <source>
        <dbReference type="PROSITE" id="PS50128"/>
    </source>
</evidence>
<protein>
    <recommendedName>
        <fullName evidence="9">SURP motif domain-containing protein</fullName>
    </recommendedName>
</protein>
<feature type="compositionally biased region" description="Basic and acidic residues" evidence="8">
    <location>
        <begin position="649"/>
        <end position="660"/>
    </location>
</feature>
<evidence type="ECO:0000256" key="5">
    <source>
        <dbReference type="ARBA" id="ARBA00023163"/>
    </source>
</evidence>
<dbReference type="EMBL" id="BDGG01000007">
    <property type="protein sequence ID" value="GAV01631.1"/>
    <property type="molecule type" value="Genomic_DNA"/>
</dbReference>
<sequence>MNRNRRWKKGRRPDSDGPRGSPGLEEDTAKPRPDLLVFGYASRVFRDNERATFFDKGRHLIPWMGNEALLIDRYDARGHLHSFQPPDDANRLPDGTLVGNELYGDVRYDELCDEERYRDLRALEEEQQMLVKQRHEVEMEEDYLAAISSPVPSGEEEVGKAAENGSYGAVGFSYSTPANPNAQDVLKEEPKDSKVLQETTKRKAEKASDDLFEETPFVPRSDFDIPAHISLPQFERIHTIIEKTAFFIADKGPQLEIVIRSKQANNESFNFLQPRDALYPYYRFLVEAIKSGTYKPSEKPEKEPIAAEEQIQEEPTESSSDEEDDYQTSLFSRLPTVHPKEVAPLRPPAKSAVAFPQLPSGPSIYGSLIQKVQAGLTKPSTEKVKERSPVSPLTVKSFSIKKPDPKTARVDGMASVSSPRGVYGTDRDGEVDGTDLSRFLPSTVGRSPKTGSRPSPSGPPPEVVTAVEKIANYVIKNGECFEEMIKARHGPDDPKFGFVHGYHPYNGLYMERKAALLDAFRHTLRSSKSVEEPSHDSNTEITQKEDSVVKPPPQENKPEVVPPALPSYATPLEVDPRIAELKRKALQASLKIKQKIEEKEALRISLVQKALEETKKLAKEAVENEDAEVKIVMKANRVVAGSFFELIHDETGKKEVNEGRRRSKSRSRERRSISREQKRKSKKEHKERRRRSSSTETDKEKERSSRREEKKRVKNGTSSRKRRSRLREDSEERERSTKKLKHRRDRSRSRSS</sequence>
<dbReference type="Proteomes" id="UP000186922">
    <property type="component" value="Unassembled WGS sequence"/>
</dbReference>
<feature type="region of interest" description="Disordered" evidence="8">
    <location>
        <begin position="526"/>
        <end position="568"/>
    </location>
</feature>
<dbReference type="InterPro" id="IPR035967">
    <property type="entry name" value="SWAP/Surp_sf"/>
</dbReference>
<dbReference type="STRING" id="947166.A0A1D1VL28"/>
<dbReference type="GO" id="GO:0003723">
    <property type="term" value="F:RNA binding"/>
    <property type="evidence" value="ECO:0007669"/>
    <property type="project" value="UniProtKB-KW"/>
</dbReference>
<evidence type="ECO:0000256" key="7">
    <source>
        <dbReference type="SAM" id="Coils"/>
    </source>
</evidence>
<dbReference type="InterPro" id="IPR040397">
    <property type="entry name" value="SWAP"/>
</dbReference>
<feature type="region of interest" description="Disordered" evidence="8">
    <location>
        <begin position="294"/>
        <end position="328"/>
    </location>
</feature>
<evidence type="ECO:0000313" key="11">
    <source>
        <dbReference type="Proteomes" id="UP000186922"/>
    </source>
</evidence>
<keyword evidence="6" id="KW-0508">mRNA splicing</keyword>
<feature type="compositionally biased region" description="Low complexity" evidence="8">
    <location>
        <begin position="445"/>
        <end position="455"/>
    </location>
</feature>
<dbReference type="SUPFAM" id="SSF109905">
    <property type="entry name" value="Surp module (SWAP domain)"/>
    <property type="match status" value="2"/>
</dbReference>
<feature type="region of interest" description="Disordered" evidence="8">
    <location>
        <begin position="1"/>
        <end position="31"/>
    </location>
</feature>
<dbReference type="PANTHER" id="PTHR13161">
    <property type="entry name" value="SPLICING FACTOR SUPPRESSOR OF WHITE APRICOT"/>
    <property type="match status" value="1"/>
</dbReference>
<feature type="compositionally biased region" description="Basic and acidic residues" evidence="8">
    <location>
        <begin position="726"/>
        <end position="737"/>
    </location>
</feature>
<dbReference type="GO" id="GO:0000395">
    <property type="term" value="P:mRNA 5'-splice site recognition"/>
    <property type="evidence" value="ECO:0007669"/>
    <property type="project" value="TreeGrafter"/>
</dbReference>
<dbReference type="AlphaFoldDB" id="A0A1D1VL28"/>
<keyword evidence="1" id="KW-0507">mRNA processing</keyword>
<keyword evidence="11" id="KW-1185">Reference proteome</keyword>
<dbReference type="PANTHER" id="PTHR13161:SF15">
    <property type="entry name" value="SPLICING FACTOR, SUPPRESSOR OF WHITE-APRICOT HOMOLOG"/>
    <property type="match status" value="1"/>
</dbReference>
<feature type="compositionally biased region" description="Basic residues" evidence="8">
    <location>
        <begin position="1"/>
        <end position="11"/>
    </location>
</feature>
<keyword evidence="2" id="KW-0677">Repeat</keyword>
<evidence type="ECO:0000313" key="10">
    <source>
        <dbReference type="EMBL" id="GAV01631.1"/>
    </source>
</evidence>
<evidence type="ECO:0000256" key="6">
    <source>
        <dbReference type="ARBA" id="ARBA00023187"/>
    </source>
</evidence>
<dbReference type="OrthoDB" id="5836667at2759"/>